<proteinExistence type="predicted"/>
<dbReference type="Proteomes" id="UP000189761">
    <property type="component" value="Unassembled WGS sequence"/>
</dbReference>
<evidence type="ECO:0008006" key="3">
    <source>
        <dbReference type="Google" id="ProtNLM"/>
    </source>
</evidence>
<dbReference type="InterPro" id="IPR020393">
    <property type="entry name" value="Uncharacterised_YusU"/>
</dbReference>
<protein>
    <recommendedName>
        <fullName evidence="3">DUF2573 family protein</fullName>
    </recommendedName>
</protein>
<name>A0A8E2LGB8_9BACI</name>
<dbReference type="Pfam" id="PF10835">
    <property type="entry name" value="DUF2573"/>
    <property type="match status" value="1"/>
</dbReference>
<sequence length="85" mass="10221">MDQVFQDQFEALIEKYTELLLGESNEELMEKVKIWVLYTYISKSMPALAKHWNTLYPESKEQLKQLIYEIKQLNDEHRAKGRDNQ</sequence>
<dbReference type="AlphaFoldDB" id="A0A8E2LGB8"/>
<evidence type="ECO:0000313" key="1">
    <source>
        <dbReference type="EMBL" id="OOP69772.1"/>
    </source>
</evidence>
<reference evidence="1 2" key="1">
    <citation type="submission" date="2017-01" db="EMBL/GenBank/DDBJ databases">
        <title>Draft genome sequence of Bacillus oleronius.</title>
        <authorList>
            <person name="Allam M."/>
        </authorList>
    </citation>
    <scope>NUCLEOTIDE SEQUENCE [LARGE SCALE GENOMIC DNA]</scope>
    <source>
        <strain evidence="1 2">DSM 9356</strain>
    </source>
</reference>
<dbReference type="EMBL" id="MTLA01000036">
    <property type="protein sequence ID" value="OOP69772.1"/>
    <property type="molecule type" value="Genomic_DNA"/>
</dbReference>
<organism evidence="1 2">
    <name type="scientific">Heyndrickxia oleronia</name>
    <dbReference type="NCBI Taxonomy" id="38875"/>
    <lineage>
        <taxon>Bacteria</taxon>
        <taxon>Bacillati</taxon>
        <taxon>Bacillota</taxon>
        <taxon>Bacilli</taxon>
        <taxon>Bacillales</taxon>
        <taxon>Bacillaceae</taxon>
        <taxon>Heyndrickxia</taxon>
    </lineage>
</organism>
<comment type="caution">
    <text evidence="1">The sequence shown here is derived from an EMBL/GenBank/DDBJ whole genome shotgun (WGS) entry which is preliminary data.</text>
</comment>
<dbReference type="RefSeq" id="WP_058002807.1">
    <property type="nucleotide sequence ID" value="NZ_CP065424.1"/>
</dbReference>
<accession>A0A8E2LGB8</accession>
<keyword evidence="2" id="KW-1185">Reference proteome</keyword>
<gene>
    <name evidence="1" type="ORF">BWZ43_03370</name>
</gene>
<evidence type="ECO:0000313" key="2">
    <source>
        <dbReference type="Proteomes" id="UP000189761"/>
    </source>
</evidence>